<dbReference type="InterPro" id="IPR052907">
    <property type="entry name" value="Beta-lactamase/esterase"/>
</dbReference>
<dbReference type="Gene3D" id="3.40.710.10">
    <property type="entry name" value="DD-peptidase/beta-lactamase superfamily"/>
    <property type="match status" value="1"/>
</dbReference>
<organism evidence="2 3">
    <name type="scientific">Tothia fuscella</name>
    <dbReference type="NCBI Taxonomy" id="1048955"/>
    <lineage>
        <taxon>Eukaryota</taxon>
        <taxon>Fungi</taxon>
        <taxon>Dikarya</taxon>
        <taxon>Ascomycota</taxon>
        <taxon>Pezizomycotina</taxon>
        <taxon>Dothideomycetes</taxon>
        <taxon>Pleosporomycetidae</taxon>
        <taxon>Venturiales</taxon>
        <taxon>Cylindrosympodiaceae</taxon>
        <taxon>Tothia</taxon>
    </lineage>
</organism>
<evidence type="ECO:0000259" key="1">
    <source>
        <dbReference type="Pfam" id="PF00144"/>
    </source>
</evidence>
<gene>
    <name evidence="2" type="ORF">EJ08DRAFT_528486</name>
</gene>
<proteinExistence type="predicted"/>
<feature type="domain" description="Beta-lactamase-related" evidence="1">
    <location>
        <begin position="19"/>
        <end position="368"/>
    </location>
</feature>
<dbReference type="EMBL" id="MU007106">
    <property type="protein sequence ID" value="KAF2420746.1"/>
    <property type="molecule type" value="Genomic_DNA"/>
</dbReference>
<dbReference type="InterPro" id="IPR001466">
    <property type="entry name" value="Beta-lactam-related"/>
</dbReference>
<protein>
    <submittedName>
        <fullName evidence="2">Beta-lactamase</fullName>
    </submittedName>
</protein>
<keyword evidence="3" id="KW-1185">Reference proteome</keyword>
<dbReference type="SUPFAM" id="SSF56601">
    <property type="entry name" value="beta-lactamase/transpeptidase-like"/>
    <property type="match status" value="1"/>
</dbReference>
<evidence type="ECO:0000313" key="2">
    <source>
        <dbReference type="EMBL" id="KAF2420746.1"/>
    </source>
</evidence>
<dbReference type="PANTHER" id="PTHR43319:SF3">
    <property type="entry name" value="BETA-LACTAMASE-RELATED DOMAIN-CONTAINING PROTEIN"/>
    <property type="match status" value="1"/>
</dbReference>
<reference evidence="2" key="1">
    <citation type="journal article" date="2020" name="Stud. Mycol.">
        <title>101 Dothideomycetes genomes: a test case for predicting lifestyles and emergence of pathogens.</title>
        <authorList>
            <person name="Haridas S."/>
            <person name="Albert R."/>
            <person name="Binder M."/>
            <person name="Bloem J."/>
            <person name="Labutti K."/>
            <person name="Salamov A."/>
            <person name="Andreopoulos B."/>
            <person name="Baker S."/>
            <person name="Barry K."/>
            <person name="Bills G."/>
            <person name="Bluhm B."/>
            <person name="Cannon C."/>
            <person name="Castanera R."/>
            <person name="Culley D."/>
            <person name="Daum C."/>
            <person name="Ezra D."/>
            <person name="Gonzalez J."/>
            <person name="Henrissat B."/>
            <person name="Kuo A."/>
            <person name="Liang C."/>
            <person name="Lipzen A."/>
            <person name="Lutzoni F."/>
            <person name="Magnuson J."/>
            <person name="Mondo S."/>
            <person name="Nolan M."/>
            <person name="Ohm R."/>
            <person name="Pangilinan J."/>
            <person name="Park H.-J."/>
            <person name="Ramirez L."/>
            <person name="Alfaro M."/>
            <person name="Sun H."/>
            <person name="Tritt A."/>
            <person name="Yoshinaga Y."/>
            <person name="Zwiers L.-H."/>
            <person name="Turgeon B."/>
            <person name="Goodwin S."/>
            <person name="Spatafora J."/>
            <person name="Crous P."/>
            <person name="Grigoriev I."/>
        </authorList>
    </citation>
    <scope>NUCLEOTIDE SEQUENCE</scope>
    <source>
        <strain evidence="2">CBS 130266</strain>
    </source>
</reference>
<dbReference type="AlphaFoldDB" id="A0A9P4TTM1"/>
<dbReference type="OrthoDB" id="5946976at2759"/>
<comment type="caution">
    <text evidence="2">The sequence shown here is derived from an EMBL/GenBank/DDBJ whole genome shotgun (WGS) entry which is preliminary data.</text>
</comment>
<dbReference type="Proteomes" id="UP000800235">
    <property type="component" value="Unassembled WGS sequence"/>
</dbReference>
<sequence length="387" mass="42103">MSTVNGYCDPKFEKVKTLLEDSIESDKELGASISLNIDGKTVIDIYGGYADFDKSKPWEKDTIVNIFSSTKTITALAVLMLRDRGLLDVDENVAKYWPEFAANGKENIKVRHFLSHTSGVSGWDDPLSLADLLDTPTATAKLAKQAPWWEPGIASGYHAITMGNLLGELVLRVSGKSLTQFVAEEIAGPLGADFQIGAKEDTWDRVAPLFMPPQPEFDMSQLPKDSLFVKTFSNPQMDVPKTASPEWKRAELGALNGHTTARAIGTILSAITLGGTVNGHELLSKKTIDRIFEQQSDGLDLVIGQPIRFGIGYAIAGGGSETSVPFAPKGKDRKVCFWGGWGGSWEIMDLDKRVTLTYVMNKMGEGVLGSAQTALYMNAVYELLDSA</sequence>
<evidence type="ECO:0000313" key="3">
    <source>
        <dbReference type="Proteomes" id="UP000800235"/>
    </source>
</evidence>
<dbReference type="InterPro" id="IPR012338">
    <property type="entry name" value="Beta-lactam/transpept-like"/>
</dbReference>
<dbReference type="PANTHER" id="PTHR43319">
    <property type="entry name" value="BETA-LACTAMASE-RELATED"/>
    <property type="match status" value="1"/>
</dbReference>
<name>A0A9P4TTM1_9PEZI</name>
<dbReference type="Pfam" id="PF00144">
    <property type="entry name" value="Beta-lactamase"/>
    <property type="match status" value="1"/>
</dbReference>
<accession>A0A9P4TTM1</accession>